<dbReference type="GeneID" id="17303767"/>
<reference evidence="3" key="2">
    <citation type="submission" date="2012-11" db="EMBL/GenBank/DDBJ databases">
        <authorList>
            <person name="Kuo A."/>
            <person name="Curtis B.A."/>
            <person name="Tanifuji G."/>
            <person name="Burki F."/>
            <person name="Gruber A."/>
            <person name="Irimia M."/>
            <person name="Maruyama S."/>
            <person name="Arias M.C."/>
            <person name="Ball S.G."/>
            <person name="Gile G.H."/>
            <person name="Hirakawa Y."/>
            <person name="Hopkins J.F."/>
            <person name="Rensing S.A."/>
            <person name="Schmutz J."/>
            <person name="Symeonidi A."/>
            <person name="Elias M."/>
            <person name="Eveleigh R.J."/>
            <person name="Herman E.K."/>
            <person name="Klute M.J."/>
            <person name="Nakayama T."/>
            <person name="Obornik M."/>
            <person name="Reyes-Prieto A."/>
            <person name="Armbrust E.V."/>
            <person name="Aves S.J."/>
            <person name="Beiko R.G."/>
            <person name="Coutinho P."/>
            <person name="Dacks J.B."/>
            <person name="Durnford D.G."/>
            <person name="Fast N.M."/>
            <person name="Green B.R."/>
            <person name="Grisdale C."/>
            <person name="Hempe F."/>
            <person name="Henrissat B."/>
            <person name="Hoppner M.P."/>
            <person name="Ishida K.-I."/>
            <person name="Kim E."/>
            <person name="Koreny L."/>
            <person name="Kroth P.G."/>
            <person name="Liu Y."/>
            <person name="Malik S.-B."/>
            <person name="Maier U.G."/>
            <person name="McRose D."/>
            <person name="Mock T."/>
            <person name="Neilson J.A."/>
            <person name="Onodera N.T."/>
            <person name="Poole A.M."/>
            <person name="Pritham E.J."/>
            <person name="Richards T.A."/>
            <person name="Rocap G."/>
            <person name="Roy S.W."/>
            <person name="Sarai C."/>
            <person name="Schaack S."/>
            <person name="Shirato S."/>
            <person name="Slamovits C.H."/>
            <person name="Spencer D.F."/>
            <person name="Suzuki S."/>
            <person name="Worden A.Z."/>
            <person name="Zauner S."/>
            <person name="Barry K."/>
            <person name="Bell C."/>
            <person name="Bharti A.K."/>
            <person name="Crow J.A."/>
            <person name="Grimwood J."/>
            <person name="Kramer R."/>
            <person name="Lindquist E."/>
            <person name="Lucas S."/>
            <person name="Salamov A."/>
            <person name="McFadden G.I."/>
            <person name="Lane C.E."/>
            <person name="Keeling P.J."/>
            <person name="Gray M.W."/>
            <person name="Grigoriev I.V."/>
            <person name="Archibald J.M."/>
        </authorList>
    </citation>
    <scope>NUCLEOTIDE SEQUENCE</scope>
    <source>
        <strain evidence="3">CCMP2712</strain>
    </source>
</reference>
<dbReference type="HOGENOM" id="CLU_1149068_0_0_1"/>
<proteinExistence type="predicted"/>
<name>L1JFQ4_GUITC</name>
<reference evidence="2" key="3">
    <citation type="submission" date="2015-06" db="UniProtKB">
        <authorList>
            <consortium name="EnsemblProtists"/>
        </authorList>
    </citation>
    <scope>IDENTIFICATION</scope>
</reference>
<dbReference type="EnsemblProtists" id="EKX47157">
    <property type="protein sequence ID" value="EKX47157"/>
    <property type="gene ID" value="GUITHDRAFT_107068"/>
</dbReference>
<dbReference type="AlphaFoldDB" id="L1JFQ4"/>
<evidence type="ECO:0000313" key="3">
    <source>
        <dbReference type="Proteomes" id="UP000011087"/>
    </source>
</evidence>
<evidence type="ECO:0000313" key="1">
    <source>
        <dbReference type="EMBL" id="EKX47157.1"/>
    </source>
</evidence>
<dbReference type="RefSeq" id="XP_005834137.1">
    <property type="nucleotide sequence ID" value="XM_005834080.1"/>
</dbReference>
<reference evidence="1 3" key="1">
    <citation type="journal article" date="2012" name="Nature">
        <title>Algal genomes reveal evolutionary mosaicism and the fate of nucleomorphs.</title>
        <authorList>
            <consortium name="DOE Joint Genome Institute"/>
            <person name="Curtis B.A."/>
            <person name="Tanifuji G."/>
            <person name="Burki F."/>
            <person name="Gruber A."/>
            <person name="Irimia M."/>
            <person name="Maruyama S."/>
            <person name="Arias M.C."/>
            <person name="Ball S.G."/>
            <person name="Gile G.H."/>
            <person name="Hirakawa Y."/>
            <person name="Hopkins J.F."/>
            <person name="Kuo A."/>
            <person name="Rensing S.A."/>
            <person name="Schmutz J."/>
            <person name="Symeonidi A."/>
            <person name="Elias M."/>
            <person name="Eveleigh R.J."/>
            <person name="Herman E.K."/>
            <person name="Klute M.J."/>
            <person name="Nakayama T."/>
            <person name="Obornik M."/>
            <person name="Reyes-Prieto A."/>
            <person name="Armbrust E.V."/>
            <person name="Aves S.J."/>
            <person name="Beiko R.G."/>
            <person name="Coutinho P."/>
            <person name="Dacks J.B."/>
            <person name="Durnford D.G."/>
            <person name="Fast N.M."/>
            <person name="Green B.R."/>
            <person name="Grisdale C.J."/>
            <person name="Hempel F."/>
            <person name="Henrissat B."/>
            <person name="Hoppner M.P."/>
            <person name="Ishida K."/>
            <person name="Kim E."/>
            <person name="Koreny L."/>
            <person name="Kroth P.G."/>
            <person name="Liu Y."/>
            <person name="Malik S.B."/>
            <person name="Maier U.G."/>
            <person name="McRose D."/>
            <person name="Mock T."/>
            <person name="Neilson J.A."/>
            <person name="Onodera N.T."/>
            <person name="Poole A.M."/>
            <person name="Pritham E.J."/>
            <person name="Richards T.A."/>
            <person name="Rocap G."/>
            <person name="Roy S.W."/>
            <person name="Sarai C."/>
            <person name="Schaack S."/>
            <person name="Shirato S."/>
            <person name="Slamovits C.H."/>
            <person name="Spencer D.F."/>
            <person name="Suzuki S."/>
            <person name="Worden A.Z."/>
            <person name="Zauner S."/>
            <person name="Barry K."/>
            <person name="Bell C."/>
            <person name="Bharti A.K."/>
            <person name="Crow J.A."/>
            <person name="Grimwood J."/>
            <person name="Kramer R."/>
            <person name="Lindquist E."/>
            <person name="Lucas S."/>
            <person name="Salamov A."/>
            <person name="McFadden G.I."/>
            <person name="Lane C.E."/>
            <person name="Keeling P.J."/>
            <person name="Gray M.W."/>
            <person name="Grigoriev I.V."/>
            <person name="Archibald J.M."/>
        </authorList>
    </citation>
    <scope>NUCLEOTIDE SEQUENCE</scope>
    <source>
        <strain evidence="1 3">CCMP2712</strain>
    </source>
</reference>
<sequence>MAVDESRLDLGLGSLFANLGLGLGDDGAQSVYSGVRSFAGTSGSKKISPATKKYEWKESGGRRDIKRAESEDTAAVVARWFQEREASVKALYADSQKESLSIELQQLKMARSLSAGRRERKKNEAVYEKREGKVQIVRKSVLTIEERREHYEWTPTMLMHRDDCTCSVCSKRIRDAARTLRHRTLNANELEETRKRLNELWCRKQTENLGEDSEVWKQILQEKLNLTRLTKGMAPYKTPIDI</sequence>
<dbReference type="PaxDb" id="55529-EKX47157"/>
<accession>L1JFQ4</accession>
<evidence type="ECO:0000313" key="2">
    <source>
        <dbReference type="EnsemblProtists" id="EKX47157"/>
    </source>
</evidence>
<protein>
    <submittedName>
        <fullName evidence="1 2">Uncharacterized protein</fullName>
    </submittedName>
</protein>
<organism evidence="1">
    <name type="scientific">Guillardia theta (strain CCMP2712)</name>
    <name type="common">Cryptophyte</name>
    <dbReference type="NCBI Taxonomy" id="905079"/>
    <lineage>
        <taxon>Eukaryota</taxon>
        <taxon>Cryptophyceae</taxon>
        <taxon>Pyrenomonadales</taxon>
        <taxon>Geminigeraceae</taxon>
        <taxon>Guillardia</taxon>
    </lineage>
</organism>
<dbReference type="Proteomes" id="UP000011087">
    <property type="component" value="Unassembled WGS sequence"/>
</dbReference>
<keyword evidence="3" id="KW-1185">Reference proteome</keyword>
<dbReference type="KEGG" id="gtt:GUITHDRAFT_107068"/>
<dbReference type="EMBL" id="JH992991">
    <property type="protein sequence ID" value="EKX47157.1"/>
    <property type="molecule type" value="Genomic_DNA"/>
</dbReference>
<gene>
    <name evidence="1" type="ORF">GUITHDRAFT_107068</name>
</gene>